<dbReference type="EMBL" id="PDLN01000006">
    <property type="protein sequence ID" value="RDW83272.1"/>
    <property type="molecule type" value="Genomic_DNA"/>
</dbReference>
<proteinExistence type="predicted"/>
<feature type="compositionally biased region" description="Low complexity" evidence="1">
    <location>
        <begin position="27"/>
        <end position="44"/>
    </location>
</feature>
<dbReference type="AlphaFoldDB" id="A0A3D8SA79"/>
<feature type="region of interest" description="Disordered" evidence="1">
    <location>
        <begin position="1"/>
        <end position="47"/>
    </location>
</feature>
<gene>
    <name evidence="2" type="ORF">BP5796_04763</name>
</gene>
<evidence type="ECO:0000256" key="1">
    <source>
        <dbReference type="SAM" id="MobiDB-lite"/>
    </source>
</evidence>
<evidence type="ECO:0000313" key="2">
    <source>
        <dbReference type="EMBL" id="RDW83272.1"/>
    </source>
</evidence>
<accession>A0A3D8SA79</accession>
<protein>
    <submittedName>
        <fullName evidence="2">Uncharacterized protein</fullName>
    </submittedName>
</protein>
<keyword evidence="3" id="KW-1185">Reference proteome</keyword>
<reference evidence="2 3" key="1">
    <citation type="journal article" date="2018" name="IMA Fungus">
        <title>IMA Genome-F 9: Draft genome sequence of Annulohypoxylon stygium, Aspergillus mulundensis, Berkeleyomyces basicola (syn. Thielaviopsis basicola), Ceratocystis smalleyi, two Cercospora beticola strains, Coleophoma cylindrospora, Fusarium fracticaudum, Phialophora cf. hyalina, and Morchella septimelata.</title>
        <authorList>
            <person name="Wingfield B.D."/>
            <person name="Bills G.F."/>
            <person name="Dong Y."/>
            <person name="Huang W."/>
            <person name="Nel W.J."/>
            <person name="Swalarsk-Parry B.S."/>
            <person name="Vaghefi N."/>
            <person name="Wilken P.M."/>
            <person name="An Z."/>
            <person name="de Beer Z.W."/>
            <person name="De Vos L."/>
            <person name="Chen L."/>
            <person name="Duong T.A."/>
            <person name="Gao Y."/>
            <person name="Hammerbacher A."/>
            <person name="Kikkert J.R."/>
            <person name="Li Y."/>
            <person name="Li H."/>
            <person name="Li K."/>
            <person name="Li Q."/>
            <person name="Liu X."/>
            <person name="Ma X."/>
            <person name="Naidoo K."/>
            <person name="Pethybridge S.J."/>
            <person name="Sun J."/>
            <person name="Steenkamp E.T."/>
            <person name="van der Nest M.A."/>
            <person name="van Wyk S."/>
            <person name="Wingfield M.J."/>
            <person name="Xiong C."/>
            <person name="Yue Q."/>
            <person name="Zhang X."/>
        </authorList>
    </citation>
    <scope>NUCLEOTIDE SEQUENCE [LARGE SCALE GENOMIC DNA]</scope>
    <source>
        <strain evidence="2 3">BP5796</strain>
    </source>
</reference>
<name>A0A3D8SA79_9HELO</name>
<evidence type="ECO:0000313" key="3">
    <source>
        <dbReference type="Proteomes" id="UP000256328"/>
    </source>
</evidence>
<dbReference type="Proteomes" id="UP000256328">
    <property type="component" value="Unassembled WGS sequence"/>
</dbReference>
<sequence length="138" mass="15174">MTQTTSRKSTDKSKARSSTDQNKAQDSKVQSSSAQSSSRTSKASGGSAEIKDTWIVAHWCHVCEVSTSTFTSTSWNLLYFHPCLYGAFGNPYNFANALGLLRCPAADLLSFLLQNRVPDGAYCPECGHEWCRHCVDII</sequence>
<comment type="caution">
    <text evidence="2">The sequence shown here is derived from an EMBL/GenBank/DDBJ whole genome shotgun (WGS) entry which is preliminary data.</text>
</comment>
<organism evidence="2 3">
    <name type="scientific">Coleophoma crateriformis</name>
    <dbReference type="NCBI Taxonomy" id="565419"/>
    <lineage>
        <taxon>Eukaryota</taxon>
        <taxon>Fungi</taxon>
        <taxon>Dikarya</taxon>
        <taxon>Ascomycota</taxon>
        <taxon>Pezizomycotina</taxon>
        <taxon>Leotiomycetes</taxon>
        <taxon>Helotiales</taxon>
        <taxon>Dermateaceae</taxon>
        <taxon>Coleophoma</taxon>
    </lineage>
</organism>